<evidence type="ECO:0000256" key="1">
    <source>
        <dbReference type="SAM" id="Phobius"/>
    </source>
</evidence>
<keyword evidence="4" id="KW-1185">Reference proteome</keyword>
<keyword evidence="1" id="KW-0812">Transmembrane</keyword>
<dbReference type="InParanoid" id="A0A1D3D4E9"/>
<feature type="chain" id="PRO_5008914137" evidence="2">
    <location>
        <begin position="20"/>
        <end position="159"/>
    </location>
</feature>
<evidence type="ECO:0000256" key="2">
    <source>
        <dbReference type="SAM" id="SignalP"/>
    </source>
</evidence>
<accession>A0A1D3D4E9</accession>
<feature type="signal peptide" evidence="2">
    <location>
        <begin position="1"/>
        <end position="19"/>
    </location>
</feature>
<keyword evidence="1" id="KW-1133">Transmembrane helix</keyword>
<proteinExistence type="predicted"/>
<sequence>MWAICHIFVLAALRGGAFCSAAATMTSTIARFDAQGYSSILGGSTQTSPQDFEKISRVISGPSPMGDFTEYAYLRHPRVSSLSHSDAPPHIPVEDAGASPHTIVHIDADSLAKGQLMPLDLLRGIKRLVAGLLLFVVAVSILVCSNTSLHVWLLWLTMF</sequence>
<reference evidence="3 4" key="1">
    <citation type="journal article" date="2016" name="BMC Genomics">
        <title>Comparative genomics reveals Cyclospora cayetanensis possesses coccidia-like metabolism and invasion components but unique surface antigens.</title>
        <authorList>
            <person name="Liu S."/>
            <person name="Wang L."/>
            <person name="Zheng H."/>
            <person name="Xu Z."/>
            <person name="Roellig D.M."/>
            <person name="Li N."/>
            <person name="Frace M.A."/>
            <person name="Tang K."/>
            <person name="Arrowood M.J."/>
            <person name="Moss D.M."/>
            <person name="Zhang L."/>
            <person name="Feng Y."/>
            <person name="Xiao L."/>
        </authorList>
    </citation>
    <scope>NUCLEOTIDE SEQUENCE [LARGE SCALE GENOMIC DNA]</scope>
    <source>
        <strain evidence="3 4">CHN_HEN01</strain>
    </source>
</reference>
<protein>
    <submittedName>
        <fullName evidence="3">Uncharacterized protein</fullName>
    </submittedName>
</protein>
<feature type="transmembrane region" description="Helical" evidence="1">
    <location>
        <begin position="128"/>
        <end position="155"/>
    </location>
</feature>
<dbReference type="AlphaFoldDB" id="A0A1D3D4E9"/>
<dbReference type="Proteomes" id="UP000095192">
    <property type="component" value="Unassembled WGS sequence"/>
</dbReference>
<evidence type="ECO:0000313" key="3">
    <source>
        <dbReference type="EMBL" id="OEH78304.1"/>
    </source>
</evidence>
<dbReference type="EMBL" id="JROU02000784">
    <property type="protein sequence ID" value="OEH78304.1"/>
    <property type="molecule type" value="Genomic_DNA"/>
</dbReference>
<name>A0A1D3D4E9_9EIME</name>
<organism evidence="3 4">
    <name type="scientific">Cyclospora cayetanensis</name>
    <dbReference type="NCBI Taxonomy" id="88456"/>
    <lineage>
        <taxon>Eukaryota</taxon>
        <taxon>Sar</taxon>
        <taxon>Alveolata</taxon>
        <taxon>Apicomplexa</taxon>
        <taxon>Conoidasida</taxon>
        <taxon>Coccidia</taxon>
        <taxon>Eucoccidiorida</taxon>
        <taxon>Eimeriorina</taxon>
        <taxon>Eimeriidae</taxon>
        <taxon>Cyclospora</taxon>
    </lineage>
</organism>
<keyword evidence="1" id="KW-0472">Membrane</keyword>
<comment type="caution">
    <text evidence="3">The sequence shown here is derived from an EMBL/GenBank/DDBJ whole genome shotgun (WGS) entry which is preliminary data.</text>
</comment>
<evidence type="ECO:0000313" key="4">
    <source>
        <dbReference type="Proteomes" id="UP000095192"/>
    </source>
</evidence>
<keyword evidence="2" id="KW-0732">Signal</keyword>
<dbReference type="VEuPathDB" id="ToxoDB:cyc_04919"/>
<gene>
    <name evidence="3" type="ORF">cyc_04919</name>
</gene>